<dbReference type="InterPro" id="IPR027417">
    <property type="entry name" value="P-loop_NTPase"/>
</dbReference>
<feature type="domain" description="HTH luxR-type" evidence="4">
    <location>
        <begin position="788"/>
        <end position="852"/>
    </location>
</feature>
<evidence type="ECO:0000256" key="1">
    <source>
        <dbReference type="ARBA" id="ARBA00023015"/>
    </source>
</evidence>
<dbReference type="InterPro" id="IPR036388">
    <property type="entry name" value="WH-like_DNA-bd_sf"/>
</dbReference>
<dbReference type="CDD" id="cd06170">
    <property type="entry name" value="LuxR_C_like"/>
    <property type="match status" value="1"/>
</dbReference>
<keyword evidence="6" id="KW-1185">Reference proteome</keyword>
<dbReference type="EMBL" id="RKMF01000007">
    <property type="protein sequence ID" value="ROZ63256.1"/>
    <property type="molecule type" value="Genomic_DNA"/>
</dbReference>
<accession>A0A3N3ZT70</accession>
<organism evidence="5 6">
    <name type="scientific">Kocuria soli</name>
    <dbReference type="NCBI Taxonomy" id="2485125"/>
    <lineage>
        <taxon>Bacteria</taxon>
        <taxon>Bacillati</taxon>
        <taxon>Actinomycetota</taxon>
        <taxon>Actinomycetes</taxon>
        <taxon>Micrococcales</taxon>
        <taxon>Micrococcaceae</taxon>
        <taxon>Kocuria</taxon>
    </lineage>
</organism>
<comment type="caution">
    <text evidence="5">The sequence shown here is derived from an EMBL/GenBank/DDBJ whole genome shotgun (WGS) entry which is preliminary data.</text>
</comment>
<dbReference type="PANTHER" id="PTHR44688:SF16">
    <property type="entry name" value="DNA-BINDING TRANSCRIPTIONAL ACTIVATOR DEVR_DOSR"/>
    <property type="match status" value="1"/>
</dbReference>
<evidence type="ECO:0000256" key="3">
    <source>
        <dbReference type="ARBA" id="ARBA00023163"/>
    </source>
</evidence>
<dbReference type="SUPFAM" id="SSF46894">
    <property type="entry name" value="C-terminal effector domain of the bipartite response regulators"/>
    <property type="match status" value="1"/>
</dbReference>
<dbReference type="InterPro" id="IPR016032">
    <property type="entry name" value="Sig_transdc_resp-reg_C-effctor"/>
</dbReference>
<keyword evidence="2" id="KW-0238">DNA-binding</keyword>
<dbReference type="PRINTS" id="PR00038">
    <property type="entry name" value="HTHLUXR"/>
</dbReference>
<dbReference type="SMART" id="SM00421">
    <property type="entry name" value="HTH_LUXR"/>
    <property type="match status" value="1"/>
</dbReference>
<evidence type="ECO:0000313" key="5">
    <source>
        <dbReference type="EMBL" id="ROZ63256.1"/>
    </source>
</evidence>
<dbReference type="Proteomes" id="UP000270616">
    <property type="component" value="Unassembled WGS sequence"/>
</dbReference>
<name>A0A3N3ZT70_9MICC</name>
<dbReference type="PANTHER" id="PTHR44688">
    <property type="entry name" value="DNA-BINDING TRANSCRIPTIONAL ACTIVATOR DEVR_DOSR"/>
    <property type="match status" value="1"/>
</dbReference>
<dbReference type="OrthoDB" id="3197423at2"/>
<dbReference type="Gene3D" id="1.10.10.10">
    <property type="entry name" value="Winged helix-like DNA-binding domain superfamily/Winged helix DNA-binding domain"/>
    <property type="match status" value="1"/>
</dbReference>
<proteinExistence type="predicted"/>
<reference evidence="5 6" key="1">
    <citation type="submission" date="2018-10" db="EMBL/GenBank/DDBJ databases">
        <title>Kocuria sp. M5W7-7, whole genome shotgun sequence.</title>
        <authorList>
            <person name="Tuo L."/>
        </authorList>
    </citation>
    <scope>NUCLEOTIDE SEQUENCE [LARGE SCALE GENOMIC DNA]</scope>
    <source>
        <strain evidence="5 6">M5W7-7</strain>
    </source>
</reference>
<dbReference type="Pfam" id="PF00196">
    <property type="entry name" value="GerE"/>
    <property type="match status" value="1"/>
</dbReference>
<dbReference type="RefSeq" id="WP_123825054.1">
    <property type="nucleotide sequence ID" value="NZ_RKMF01000007.1"/>
</dbReference>
<dbReference type="PROSITE" id="PS50043">
    <property type="entry name" value="HTH_LUXR_2"/>
    <property type="match status" value="1"/>
</dbReference>
<dbReference type="SUPFAM" id="SSF52540">
    <property type="entry name" value="P-loop containing nucleoside triphosphate hydrolases"/>
    <property type="match status" value="1"/>
</dbReference>
<dbReference type="Gene3D" id="3.40.50.300">
    <property type="entry name" value="P-loop containing nucleotide triphosphate hydrolases"/>
    <property type="match status" value="1"/>
</dbReference>
<dbReference type="InterPro" id="IPR000792">
    <property type="entry name" value="Tscrpt_reg_LuxR_C"/>
</dbReference>
<evidence type="ECO:0000313" key="6">
    <source>
        <dbReference type="Proteomes" id="UP000270616"/>
    </source>
</evidence>
<evidence type="ECO:0000256" key="2">
    <source>
        <dbReference type="ARBA" id="ARBA00023125"/>
    </source>
</evidence>
<dbReference type="AlphaFoldDB" id="A0A3N3ZT70"/>
<gene>
    <name evidence="5" type="ORF">EDL96_06870</name>
</gene>
<dbReference type="GO" id="GO:0006355">
    <property type="term" value="P:regulation of DNA-templated transcription"/>
    <property type="evidence" value="ECO:0007669"/>
    <property type="project" value="InterPro"/>
</dbReference>
<dbReference type="GO" id="GO:0003677">
    <property type="term" value="F:DNA binding"/>
    <property type="evidence" value="ECO:0007669"/>
    <property type="project" value="UniProtKB-KW"/>
</dbReference>
<protein>
    <submittedName>
        <fullName evidence="5">LuxR family transcriptional regulator</fullName>
    </submittedName>
</protein>
<sequence>MSTSERAGRARLPNRVALVEELVALGRRESYGLNVLLTGPQGIGKSVLMEEVVDQLQSTSRIVRWEDMDEPMGADSAVDRYLRYRSRLAADSNDRPTVVVVDDVNTVAEADRRALTELVRNQEIGLLVTATAVRLAGRALGTLWRDGMLHERRVPELDVTDVMELGRFLLQRRVPFTEATAVLRASAGIPGHAVAALGHLDATPGPPRSLAHGPDVSGNQERILRILARVRDFAAVILVDLYGAEDLDALRDTDVLRLTGSGVARAVCIANPWVADTVAATTPPEIDRELCESLTPYLTDVRLSAGAAADLLLWRHDLGLALDESRVAQLAEEAAENADYGTVHALIEALGNESAPLRGLHTLALASLGRIDAATELARPLLEADADAQAKGLTTREVEALYVLAAMSTQSRREPGEFEQLLETAQRQHRKLVQDSDDPQSLAQAKALREAALTGRWVMDDFLGEYTDLADSVSRVSAGSRVDRTTRALMVGMTAKASAIAGRPLDGQAQLARAVRVDTSARNANLARRHTVDAAMLAGILAGEWPVILQEAWRGDDAFAHNPGWVRHNLVLGAVLLLSGRPRKALQHLSEGLRDSESDNDFPVPQLVVSATACAYAWIGQSDSAKALLRLVETMDVQESYFYRAVGDYFRGLAELLLGDVADGVQRWRSRADDAVARGADGLALVFLQALARAGSELAVQDLLTVSARCQGAWAETLGALAQALDGQRITDMRAALRGAVAMGDLGLAGFLERLVGERGNTTTAGPVVAFPDDELGGDDAGVTDTPSLVMAAVLTTREREVADLAAAGLTNQAIAEEVGLSRRTVEGHMRQVLRKLALSRRTELVDAWRVGTA</sequence>
<keyword evidence="3" id="KW-0804">Transcription</keyword>
<keyword evidence="1" id="KW-0805">Transcription regulation</keyword>
<evidence type="ECO:0000259" key="4">
    <source>
        <dbReference type="PROSITE" id="PS50043"/>
    </source>
</evidence>